<accession>A0A8X6HZD5</accession>
<proteinExistence type="predicted"/>
<dbReference type="Proteomes" id="UP000887116">
    <property type="component" value="Unassembled WGS sequence"/>
</dbReference>
<keyword evidence="2" id="KW-1185">Reference proteome</keyword>
<evidence type="ECO:0000313" key="2">
    <source>
        <dbReference type="Proteomes" id="UP000887116"/>
    </source>
</evidence>
<reference evidence="1" key="1">
    <citation type="submission" date="2020-07" db="EMBL/GenBank/DDBJ databases">
        <title>Multicomponent nature underlies the extraordinary mechanical properties of spider dragline silk.</title>
        <authorList>
            <person name="Kono N."/>
            <person name="Nakamura H."/>
            <person name="Mori M."/>
            <person name="Yoshida Y."/>
            <person name="Ohtoshi R."/>
            <person name="Malay A.D."/>
            <person name="Moran D.A.P."/>
            <person name="Tomita M."/>
            <person name="Numata K."/>
            <person name="Arakawa K."/>
        </authorList>
    </citation>
    <scope>NUCLEOTIDE SEQUENCE</scope>
</reference>
<sequence>MLCFVGYHNCYMAPLDTLLVRIPSGGETEKPHEGLIRLLKPWRAPSRGNHTHCSFSTKCKNCILFIH</sequence>
<evidence type="ECO:0000313" key="1">
    <source>
        <dbReference type="EMBL" id="GFQ84437.1"/>
    </source>
</evidence>
<name>A0A8X6HZD5_TRICU</name>
<dbReference type="EMBL" id="BMAO01022800">
    <property type="protein sequence ID" value="GFQ84437.1"/>
    <property type="molecule type" value="Genomic_DNA"/>
</dbReference>
<gene>
    <name evidence="1" type="ORF">TNCT_105521</name>
</gene>
<protein>
    <submittedName>
        <fullName evidence="1">Uncharacterized protein</fullName>
    </submittedName>
</protein>
<comment type="caution">
    <text evidence="1">The sequence shown here is derived from an EMBL/GenBank/DDBJ whole genome shotgun (WGS) entry which is preliminary data.</text>
</comment>
<organism evidence="1 2">
    <name type="scientific">Trichonephila clavata</name>
    <name type="common">Joro spider</name>
    <name type="synonym">Nephila clavata</name>
    <dbReference type="NCBI Taxonomy" id="2740835"/>
    <lineage>
        <taxon>Eukaryota</taxon>
        <taxon>Metazoa</taxon>
        <taxon>Ecdysozoa</taxon>
        <taxon>Arthropoda</taxon>
        <taxon>Chelicerata</taxon>
        <taxon>Arachnida</taxon>
        <taxon>Araneae</taxon>
        <taxon>Araneomorphae</taxon>
        <taxon>Entelegynae</taxon>
        <taxon>Araneoidea</taxon>
        <taxon>Nephilidae</taxon>
        <taxon>Trichonephila</taxon>
    </lineage>
</organism>
<dbReference type="AlphaFoldDB" id="A0A8X6HZD5"/>